<evidence type="ECO:0000256" key="4">
    <source>
        <dbReference type="ARBA" id="ARBA00022801"/>
    </source>
</evidence>
<dbReference type="PROSITE" id="PS50208">
    <property type="entry name" value="CASPASE_P20"/>
    <property type="match status" value="1"/>
</dbReference>
<evidence type="ECO:0000256" key="3">
    <source>
        <dbReference type="ARBA" id="ARBA00022703"/>
    </source>
</evidence>
<accession>A0ABD0XU17</accession>
<evidence type="ECO:0000313" key="7">
    <source>
        <dbReference type="Proteomes" id="UP001557470"/>
    </source>
</evidence>
<sequence>MAQQMNPGSYDMGGERKALMLCVRDEKGIKEKRCGFEVDRQTMEKFFKDFNFCYQFVLDKNTEDMRNAVKDFRDSINSSKENISCVLVVTSSHGNRHGIQDAQGDILKIKDIITPFGDELCPKMKGKPKIFIIDACRGHNTDTGVYSNSVADLKPPKEDGQIKKSRRVPPCINDMLVAYSAMTDYIATMSCEGSTMINCISKVFSSPDSAKEHLYDSFVKANAEMVEKTGHLKEKNIQVKNIMEIESTCRKLIYLRSKTSCK</sequence>
<keyword evidence="4" id="KW-0378">Hydrolase</keyword>
<dbReference type="InterPro" id="IPR001309">
    <property type="entry name" value="Pept_C14_p20"/>
</dbReference>
<comment type="caution">
    <text evidence="6">The sequence shown here is derived from an EMBL/GenBank/DDBJ whole genome shotgun (WGS) entry which is preliminary data.</text>
</comment>
<dbReference type="InterPro" id="IPR029030">
    <property type="entry name" value="Caspase-like_dom_sf"/>
</dbReference>
<dbReference type="GO" id="GO:0008233">
    <property type="term" value="F:peptidase activity"/>
    <property type="evidence" value="ECO:0007669"/>
    <property type="project" value="UniProtKB-KW"/>
</dbReference>
<comment type="similarity">
    <text evidence="1">Belongs to the peptidase C14A family.</text>
</comment>
<dbReference type="Proteomes" id="UP001557470">
    <property type="component" value="Unassembled WGS sequence"/>
</dbReference>
<reference evidence="6 7" key="1">
    <citation type="submission" date="2024-06" db="EMBL/GenBank/DDBJ databases">
        <authorList>
            <person name="Pan Q."/>
            <person name="Wen M."/>
            <person name="Jouanno E."/>
            <person name="Zahm M."/>
            <person name="Klopp C."/>
            <person name="Cabau C."/>
            <person name="Louis A."/>
            <person name="Berthelot C."/>
            <person name="Parey E."/>
            <person name="Roest Crollius H."/>
            <person name="Montfort J."/>
            <person name="Robinson-Rechavi M."/>
            <person name="Bouchez O."/>
            <person name="Lampietro C."/>
            <person name="Lopez Roques C."/>
            <person name="Donnadieu C."/>
            <person name="Postlethwait J."/>
            <person name="Bobe J."/>
            <person name="Verreycken H."/>
            <person name="Guiguen Y."/>
        </authorList>
    </citation>
    <scope>NUCLEOTIDE SEQUENCE [LARGE SCALE GENOMIC DNA]</scope>
    <source>
        <strain evidence="6">Up_M1</strain>
        <tissue evidence="6">Testis</tissue>
    </source>
</reference>
<organism evidence="6 7">
    <name type="scientific">Umbra pygmaea</name>
    <name type="common">Eastern mudminnow</name>
    <dbReference type="NCBI Taxonomy" id="75934"/>
    <lineage>
        <taxon>Eukaryota</taxon>
        <taxon>Metazoa</taxon>
        <taxon>Chordata</taxon>
        <taxon>Craniata</taxon>
        <taxon>Vertebrata</taxon>
        <taxon>Euteleostomi</taxon>
        <taxon>Actinopterygii</taxon>
        <taxon>Neopterygii</taxon>
        <taxon>Teleostei</taxon>
        <taxon>Protacanthopterygii</taxon>
        <taxon>Esociformes</taxon>
        <taxon>Umbridae</taxon>
        <taxon>Umbra</taxon>
    </lineage>
</organism>
<dbReference type="SMART" id="SM00115">
    <property type="entry name" value="CASc"/>
    <property type="match status" value="1"/>
</dbReference>
<dbReference type="EMBL" id="JAGEUA010000001">
    <property type="protein sequence ID" value="KAL1023877.1"/>
    <property type="molecule type" value="Genomic_DNA"/>
</dbReference>
<keyword evidence="2" id="KW-0645">Protease</keyword>
<dbReference type="InterPro" id="IPR015917">
    <property type="entry name" value="Pept_C14A"/>
</dbReference>
<protein>
    <recommendedName>
        <fullName evidence="5">Caspase family p20 domain-containing protein</fullName>
    </recommendedName>
</protein>
<dbReference type="GO" id="GO:0006508">
    <property type="term" value="P:proteolysis"/>
    <property type="evidence" value="ECO:0007669"/>
    <property type="project" value="UniProtKB-KW"/>
</dbReference>
<evidence type="ECO:0000259" key="5">
    <source>
        <dbReference type="PROSITE" id="PS50208"/>
    </source>
</evidence>
<dbReference type="SUPFAM" id="SSF52129">
    <property type="entry name" value="Caspase-like"/>
    <property type="match status" value="1"/>
</dbReference>
<name>A0ABD0XU17_UMBPY</name>
<dbReference type="GO" id="GO:0006915">
    <property type="term" value="P:apoptotic process"/>
    <property type="evidence" value="ECO:0007669"/>
    <property type="project" value="UniProtKB-KW"/>
</dbReference>
<gene>
    <name evidence="6" type="ORF">UPYG_G00048310</name>
</gene>
<dbReference type="InterPro" id="IPR011600">
    <property type="entry name" value="Pept_C14_caspase"/>
</dbReference>
<keyword evidence="3" id="KW-0053">Apoptosis</keyword>
<dbReference type="Gene3D" id="3.40.50.1460">
    <property type="match status" value="1"/>
</dbReference>
<evidence type="ECO:0000256" key="1">
    <source>
        <dbReference type="ARBA" id="ARBA00010134"/>
    </source>
</evidence>
<dbReference type="InterPro" id="IPR002398">
    <property type="entry name" value="Pept_C14"/>
</dbReference>
<proteinExistence type="inferred from homology"/>
<dbReference type="PRINTS" id="PR00376">
    <property type="entry name" value="IL1BCENZYME"/>
</dbReference>
<dbReference type="PANTHER" id="PTHR47901:SF8">
    <property type="entry name" value="CASPASE-3"/>
    <property type="match status" value="1"/>
</dbReference>
<dbReference type="PANTHER" id="PTHR47901">
    <property type="entry name" value="CASPASE RECRUITMENT DOMAIN-CONTAINING PROTEIN 18"/>
    <property type="match status" value="1"/>
</dbReference>
<feature type="domain" description="Caspase family p20" evidence="5">
    <location>
        <begin position="14"/>
        <end position="140"/>
    </location>
</feature>
<keyword evidence="7" id="KW-1185">Reference proteome</keyword>
<evidence type="ECO:0000313" key="6">
    <source>
        <dbReference type="EMBL" id="KAL1023877.1"/>
    </source>
</evidence>
<evidence type="ECO:0000256" key="2">
    <source>
        <dbReference type="ARBA" id="ARBA00022670"/>
    </source>
</evidence>
<dbReference type="Pfam" id="PF00656">
    <property type="entry name" value="Peptidase_C14"/>
    <property type="match status" value="1"/>
</dbReference>
<dbReference type="AlphaFoldDB" id="A0ABD0XU17"/>